<accession>A0A328AWN5</accession>
<protein>
    <submittedName>
        <fullName evidence="1">Flagellar assembly protein FliH</fullName>
    </submittedName>
</protein>
<dbReference type="EMBL" id="QFYP01000001">
    <property type="protein sequence ID" value="RAK58655.1"/>
    <property type="molecule type" value="Genomic_DNA"/>
</dbReference>
<keyword evidence="1" id="KW-0282">Flagellum</keyword>
<dbReference type="RefSeq" id="WP_111455948.1">
    <property type="nucleotide sequence ID" value="NZ_QFYP01000001.1"/>
</dbReference>
<keyword evidence="2" id="KW-1185">Reference proteome</keyword>
<evidence type="ECO:0000313" key="2">
    <source>
        <dbReference type="Proteomes" id="UP000249842"/>
    </source>
</evidence>
<keyword evidence="1" id="KW-0969">Cilium</keyword>
<evidence type="ECO:0000313" key="1">
    <source>
        <dbReference type="EMBL" id="RAK58655.1"/>
    </source>
</evidence>
<comment type="caution">
    <text evidence="1">The sequence shown here is derived from an EMBL/GenBank/DDBJ whole genome shotgun (WGS) entry which is preliminary data.</text>
</comment>
<organism evidence="1 2">
    <name type="scientific">Phenylobacterium hankyongense</name>
    <dbReference type="NCBI Taxonomy" id="1813876"/>
    <lineage>
        <taxon>Bacteria</taxon>
        <taxon>Pseudomonadati</taxon>
        <taxon>Pseudomonadota</taxon>
        <taxon>Alphaproteobacteria</taxon>
        <taxon>Caulobacterales</taxon>
        <taxon>Caulobacteraceae</taxon>
        <taxon>Phenylobacterium</taxon>
    </lineage>
</organism>
<dbReference type="Proteomes" id="UP000249842">
    <property type="component" value="Unassembled WGS sequence"/>
</dbReference>
<name>A0A328AWN5_9CAUL</name>
<keyword evidence="1" id="KW-0966">Cell projection</keyword>
<dbReference type="NCBIfam" id="NF004693">
    <property type="entry name" value="PRK06032.1-4"/>
    <property type="match status" value="1"/>
</dbReference>
<proteinExistence type="predicted"/>
<sequence>MSDPVHQRFAFDTEFDAGGGVAFQAPRPKRSFTPEEVEVIRDTARNEGERAGLASVAAQQARALAEIAAACSEALPRLAGVAHDHRTGSAALALACGRAIADAALDRFPEAPIQAAIEALAREIESAPRLVVATAPELAERLQGVLDETAARVGFPGAIQVRPDVGVGPNAFTLDFGDGSAAFDPGAAAQRVAEALGAALAAEGLHAEPLIPGSES</sequence>
<gene>
    <name evidence="1" type="ORF">DJ021_02005</name>
</gene>
<dbReference type="AlphaFoldDB" id="A0A328AWN5"/>
<reference evidence="2" key="1">
    <citation type="submission" date="2018-05" db="EMBL/GenBank/DDBJ databases">
        <authorList>
            <person name="Li X."/>
        </authorList>
    </citation>
    <scope>NUCLEOTIDE SEQUENCE [LARGE SCALE GENOMIC DNA]</scope>
    <source>
        <strain evidence="2">HKS-05</strain>
    </source>
</reference>
<dbReference type="OrthoDB" id="7173054at2"/>